<dbReference type="SUPFAM" id="SSF57701">
    <property type="entry name" value="Zn2/Cys6 DNA-binding domain"/>
    <property type="match status" value="1"/>
</dbReference>
<dbReference type="GO" id="GO:0005634">
    <property type="term" value="C:nucleus"/>
    <property type="evidence" value="ECO:0007669"/>
    <property type="project" value="UniProtKB-SubCell"/>
</dbReference>
<comment type="caution">
    <text evidence="5">The sequence shown here is derived from an EMBL/GenBank/DDBJ whole genome shotgun (WGS) entry which is preliminary data.</text>
</comment>
<evidence type="ECO:0000256" key="2">
    <source>
        <dbReference type="ARBA" id="ARBA00023242"/>
    </source>
</evidence>
<accession>A0A0P7B563</accession>
<comment type="subcellular location">
    <subcellularLocation>
        <location evidence="1">Nucleus</location>
    </subcellularLocation>
</comment>
<dbReference type="InterPro" id="IPR001138">
    <property type="entry name" value="Zn2Cys6_DnaBD"/>
</dbReference>
<evidence type="ECO:0000313" key="6">
    <source>
        <dbReference type="Proteomes" id="UP000050424"/>
    </source>
</evidence>
<feature type="region of interest" description="Disordered" evidence="3">
    <location>
        <begin position="134"/>
        <end position="160"/>
    </location>
</feature>
<dbReference type="GO" id="GO:0008270">
    <property type="term" value="F:zinc ion binding"/>
    <property type="evidence" value="ECO:0007669"/>
    <property type="project" value="InterPro"/>
</dbReference>
<evidence type="ECO:0000256" key="3">
    <source>
        <dbReference type="SAM" id="MobiDB-lite"/>
    </source>
</evidence>
<dbReference type="AlphaFoldDB" id="A0A0P7B563"/>
<keyword evidence="6" id="KW-1185">Reference proteome</keyword>
<name>A0A0P7B563_9HYPO</name>
<reference evidence="5 6" key="1">
    <citation type="submission" date="2015-09" db="EMBL/GenBank/DDBJ databases">
        <title>Draft genome of a European isolate of the apple canker pathogen Neonectria ditissima.</title>
        <authorList>
            <person name="Gomez-Cortecero A."/>
            <person name="Harrison R.J."/>
            <person name="Armitage A.D."/>
        </authorList>
    </citation>
    <scope>NUCLEOTIDE SEQUENCE [LARGE SCALE GENOMIC DNA]</scope>
    <source>
        <strain evidence="5 6">R09/05</strain>
    </source>
</reference>
<dbReference type="EMBL" id="LKCW01000429">
    <property type="protein sequence ID" value="KPM34006.1"/>
    <property type="molecule type" value="Genomic_DNA"/>
</dbReference>
<dbReference type="CDD" id="cd00067">
    <property type="entry name" value="GAL4"/>
    <property type="match status" value="1"/>
</dbReference>
<dbReference type="STRING" id="78410.A0A0P7B563"/>
<dbReference type="PANTHER" id="PTHR37534:SF7">
    <property type="entry name" value="TRANSCRIPTIONAL ACTIVATOR PROTEIN UGA3"/>
    <property type="match status" value="1"/>
</dbReference>
<evidence type="ECO:0000256" key="1">
    <source>
        <dbReference type="ARBA" id="ARBA00004123"/>
    </source>
</evidence>
<evidence type="ECO:0000313" key="5">
    <source>
        <dbReference type="EMBL" id="KPM34006.1"/>
    </source>
</evidence>
<dbReference type="GO" id="GO:0045944">
    <property type="term" value="P:positive regulation of transcription by RNA polymerase II"/>
    <property type="evidence" value="ECO:0007669"/>
    <property type="project" value="TreeGrafter"/>
</dbReference>
<gene>
    <name evidence="5" type="ORF">AK830_g12566</name>
</gene>
<evidence type="ECO:0000259" key="4">
    <source>
        <dbReference type="PROSITE" id="PS50048"/>
    </source>
</evidence>
<dbReference type="SMART" id="SM00066">
    <property type="entry name" value="GAL4"/>
    <property type="match status" value="1"/>
</dbReference>
<proteinExistence type="predicted"/>
<feature type="domain" description="Zn(2)-C6 fungal-type" evidence="4">
    <location>
        <begin position="17"/>
        <end position="45"/>
    </location>
</feature>
<dbReference type="PANTHER" id="PTHR37534">
    <property type="entry name" value="TRANSCRIPTIONAL ACTIVATOR PROTEIN UGA3"/>
    <property type="match status" value="1"/>
</dbReference>
<dbReference type="Proteomes" id="UP000050424">
    <property type="component" value="Unassembled WGS sequence"/>
</dbReference>
<organism evidence="5 6">
    <name type="scientific">Neonectria ditissima</name>
    <dbReference type="NCBI Taxonomy" id="78410"/>
    <lineage>
        <taxon>Eukaryota</taxon>
        <taxon>Fungi</taxon>
        <taxon>Dikarya</taxon>
        <taxon>Ascomycota</taxon>
        <taxon>Pezizomycotina</taxon>
        <taxon>Sordariomycetes</taxon>
        <taxon>Hypocreomycetidae</taxon>
        <taxon>Hypocreales</taxon>
        <taxon>Nectriaceae</taxon>
        <taxon>Neonectria</taxon>
    </lineage>
</organism>
<feature type="compositionally biased region" description="Low complexity" evidence="3">
    <location>
        <begin position="138"/>
        <end position="149"/>
    </location>
</feature>
<dbReference type="Pfam" id="PF00172">
    <property type="entry name" value="Zn_clus"/>
    <property type="match status" value="1"/>
</dbReference>
<keyword evidence="2" id="KW-0539">Nucleus</keyword>
<dbReference type="OrthoDB" id="3477330at2759"/>
<sequence>MTKPSGSRVERTRTFTGCRTCRSRHAKCDEAQPKCGTCQRLGLDCGGYGARLFWITDDSALRPEQQQSHRGSAYRYPLFTEAHRRLMSVELSGSLGRQTAMDLLSDIDSASESIENRSQGPSSLVKGPFGVFHAQHESSSTSPQSSASSNNRTDVDSDLSVCPEPEGLIEEIQRQDWSDQINEASFDLFVSSLDPALGLGDDDSNSPGQLLIPDSSMTNFFLENPPAVEGLSLFSPSFVSRAIDSGAMTADGDHDERSSPQINIAQTPGPHGLLQYPSNNLNLPEYAEPLLRYYKQHVVGATASMQAKRKSPWQLIFLPCALETFAELSLWNGTSHTRSTILYTLLAHSAFQLHMANKPGSFASHWREVGERHQEKAQNHLRHALQTEMFGPKQAKYKELLMAILAMAMTSVSPPFSFRSVTDVKQLYNGAHAFRIFLLDAERLIRLRGLVDANPYKIRLLHHMYTHLRVIAESVSICPETITNPTQNVQTAVDVRTFRLAEDSLNIGLDPDHEKSLDVGYKDIHLQIQGHWKETLYPVIYGIPESLMTLLSQTISVANEKTWLESLARCNPQLSVDLAHHVKTLETSIWSWSLATESMGPSRPPQLTSEGDQELMDHPQARSMALAIHQALVIYFYRRVYDMNARILQDLVRKTLDYLEPCMEQMIDDQDFAASLAWPAFIAGCEAVSPDLQEQALRCLTATDERGLFFTPKPAKQMVSSIWKRRKQSGDWSMSWPSILMDC</sequence>
<dbReference type="PROSITE" id="PS50048">
    <property type="entry name" value="ZN2_CY6_FUNGAL_2"/>
    <property type="match status" value="1"/>
</dbReference>
<dbReference type="GO" id="GO:0000981">
    <property type="term" value="F:DNA-binding transcription factor activity, RNA polymerase II-specific"/>
    <property type="evidence" value="ECO:0007669"/>
    <property type="project" value="InterPro"/>
</dbReference>
<dbReference type="GO" id="GO:0000976">
    <property type="term" value="F:transcription cis-regulatory region binding"/>
    <property type="evidence" value="ECO:0007669"/>
    <property type="project" value="TreeGrafter"/>
</dbReference>
<dbReference type="Gene3D" id="4.10.240.10">
    <property type="entry name" value="Zn(2)-C6 fungal-type DNA-binding domain"/>
    <property type="match status" value="1"/>
</dbReference>
<dbReference type="InterPro" id="IPR021858">
    <property type="entry name" value="Fun_TF"/>
</dbReference>
<dbReference type="PROSITE" id="PS00463">
    <property type="entry name" value="ZN2_CY6_FUNGAL_1"/>
    <property type="match status" value="1"/>
</dbReference>
<dbReference type="InterPro" id="IPR036864">
    <property type="entry name" value="Zn2-C6_fun-type_DNA-bd_sf"/>
</dbReference>
<protein>
    <recommendedName>
        <fullName evidence="4">Zn(2)-C6 fungal-type domain-containing protein</fullName>
    </recommendedName>
</protein>
<dbReference type="Pfam" id="PF11951">
    <property type="entry name" value="Fungal_trans_2"/>
    <property type="match status" value="1"/>
</dbReference>